<evidence type="ECO:0000256" key="1">
    <source>
        <dbReference type="ARBA" id="ARBA00008455"/>
    </source>
</evidence>
<dbReference type="PROSITE" id="PS00639">
    <property type="entry name" value="THIOL_PROTEASE_HIS"/>
    <property type="match status" value="1"/>
</dbReference>
<feature type="domain" description="Peptidase C1A papain C-terminal" evidence="3">
    <location>
        <begin position="76"/>
        <end position="294"/>
    </location>
</feature>
<dbReference type="PROSITE" id="PS00640">
    <property type="entry name" value="THIOL_PROTEASE_ASN"/>
    <property type="match status" value="1"/>
</dbReference>
<dbReference type="InterPro" id="IPR039417">
    <property type="entry name" value="Peptidase_C1A_papain-like"/>
</dbReference>
<evidence type="ECO:0000259" key="3">
    <source>
        <dbReference type="SMART" id="SM00645"/>
    </source>
</evidence>
<protein>
    <recommendedName>
        <fullName evidence="3">Peptidase C1A papain C-terminal domain-containing protein</fullName>
    </recommendedName>
</protein>
<proteinExistence type="inferred from homology"/>
<dbReference type="AlphaFoldDB" id="W8YDQ5"/>
<dbReference type="SMART" id="SM00645">
    <property type="entry name" value="Pept_C1"/>
    <property type="match status" value="1"/>
</dbReference>
<dbReference type="Gene3D" id="3.90.70.10">
    <property type="entry name" value="Cysteine proteinases"/>
    <property type="match status" value="1"/>
</dbReference>
<dbReference type="PANTHER" id="PTHR12411">
    <property type="entry name" value="CYSTEINE PROTEASE FAMILY C1-RELATED"/>
    <property type="match status" value="1"/>
</dbReference>
<dbReference type="InterPro" id="IPR000668">
    <property type="entry name" value="Peptidase_C1A_C"/>
</dbReference>
<dbReference type="EMBL" id="HG810024">
    <property type="protein sequence ID" value="CDN39674.1"/>
    <property type="molecule type" value="Genomic_DNA"/>
</dbReference>
<reference evidence="4" key="2">
    <citation type="submission" date="2014-01" db="EMBL/GenBank/DDBJ databases">
        <authorList>
            <person name="Aslett M."/>
        </authorList>
    </citation>
    <scope>NUCLEOTIDE SEQUENCE [LARGE SCALE GENOMIC DNA]</scope>
    <source>
        <strain evidence="4">DB27</strain>
    </source>
</reference>
<dbReference type="InterPro" id="IPR013128">
    <property type="entry name" value="Peptidase_C1A"/>
</dbReference>
<dbReference type="GO" id="GO:0008234">
    <property type="term" value="F:cysteine-type peptidase activity"/>
    <property type="evidence" value="ECO:0007669"/>
    <property type="project" value="InterPro"/>
</dbReference>
<dbReference type="InterPro" id="IPR038765">
    <property type="entry name" value="Papain-like_cys_pep_sf"/>
</dbReference>
<organism evidence="4">
    <name type="scientific">Bacillus thuringiensis DB27</name>
    <dbReference type="NCBI Taxonomy" id="1431339"/>
    <lineage>
        <taxon>Bacteria</taxon>
        <taxon>Bacillati</taxon>
        <taxon>Bacillota</taxon>
        <taxon>Bacilli</taxon>
        <taxon>Bacillales</taxon>
        <taxon>Bacillaceae</taxon>
        <taxon>Bacillus</taxon>
        <taxon>Bacillus cereus group</taxon>
    </lineage>
</organism>
<evidence type="ECO:0000313" key="4">
    <source>
        <dbReference type="EMBL" id="CDN39674.1"/>
    </source>
</evidence>
<sequence>MPMNNIGLKEIQTSLASLERPWKAGEADVSLLTTDKKKLRLGVTPPPHEQSIEDLEQYVKGMKQSIHQQILQADSPPTKYDWRNVDGKNFITPIKDQKNCGSCVAFGTLATLESRWRIQENDPNKEIDLSEAQLFFCYGYNEGRNCNNGWWPANAYEALRTKGIVDEGCYSYSTGLAKQNCSGLCSDANNRLVKITGYTDLTQKPAAIKQWIATKGPVSACFNVYEDFYYYQGGVYRHIKGASLGGHCVTIIGYDDQQGCWICKNSWGKQWGEKGFFRIAYGECGIDSWANHGVDGIMTNKQSNKDLVTGLWAHATERNAWIYLKNTGWRKIYASNDTTFLSMLTQLITAKASGYTVQFTESNQVLTDISIFSSQENKTQTEQTSFETPLAYPTQLPPTVSNKTINSNDAPIRQGNAKIDSIRSTTQSTGSLMKSGDIWKKLLNTPMSSSIALTMLASHACEHQRIVDYTESNGTVNEMYVW</sequence>
<dbReference type="InterPro" id="IPR025660">
    <property type="entry name" value="Pept_his_AS"/>
</dbReference>
<dbReference type="GO" id="GO:0006508">
    <property type="term" value="P:proteolysis"/>
    <property type="evidence" value="ECO:0007669"/>
    <property type="project" value="InterPro"/>
</dbReference>
<accession>W8YDQ5</accession>
<dbReference type="Proteomes" id="UP000030682">
    <property type="component" value="Unassembled WGS sequence"/>
</dbReference>
<dbReference type="InterPro" id="IPR025661">
    <property type="entry name" value="Pept_asp_AS"/>
</dbReference>
<gene>
    <name evidence="4" type="ORF">BTDB27_p000337</name>
</gene>
<dbReference type="Pfam" id="PF00112">
    <property type="entry name" value="Peptidase_C1"/>
    <property type="match status" value="1"/>
</dbReference>
<dbReference type="SUPFAM" id="SSF54001">
    <property type="entry name" value="Cysteine proteinases"/>
    <property type="match status" value="1"/>
</dbReference>
<name>W8YDQ5_BACTU</name>
<reference evidence="4" key="1">
    <citation type="submission" date="2014-01" db="EMBL/GenBank/DDBJ databases">
        <title>Draft genome sequence of highly nematicidal Bacillus thuringiensis DB27.</title>
        <authorList>
            <person name="Iatsenko I."/>
            <person name="Pickard D."/>
            <person name="Corton C."/>
            <person name="Dougan G."/>
            <person name="Sommer R.J."/>
        </authorList>
    </citation>
    <scope>NUCLEOTIDE SEQUENCE [LARGE SCALE GENOMIC DNA]</scope>
    <source>
        <strain evidence="4">DB27</strain>
    </source>
</reference>
<keyword evidence="2" id="KW-1015">Disulfide bond</keyword>
<evidence type="ECO:0000256" key="2">
    <source>
        <dbReference type="ARBA" id="ARBA00023157"/>
    </source>
</evidence>
<dbReference type="CDD" id="cd02248">
    <property type="entry name" value="Peptidase_C1A"/>
    <property type="match status" value="1"/>
</dbReference>
<comment type="similarity">
    <text evidence="1">Belongs to the peptidase C1 family.</text>
</comment>
<dbReference type="RefSeq" id="WP_230478676.1">
    <property type="nucleotide sequence ID" value="NZ_HG810024.1"/>
</dbReference>
<dbReference type="HOGENOM" id="CLU_044563_0_0_9"/>